<dbReference type="GO" id="GO:0045892">
    <property type="term" value="P:negative regulation of DNA-templated transcription"/>
    <property type="evidence" value="ECO:0007669"/>
    <property type="project" value="TreeGrafter"/>
</dbReference>
<keyword evidence="1" id="KW-0319">Glycerol metabolism</keyword>
<evidence type="ECO:0000259" key="8">
    <source>
        <dbReference type="PROSITE" id="PS51078"/>
    </source>
</evidence>
<dbReference type="EMBL" id="JACIFH010000001">
    <property type="protein sequence ID" value="MBB4141407.1"/>
    <property type="molecule type" value="Genomic_DNA"/>
</dbReference>
<sequence>MTGATPDAPADIKRGQYTVEALAKGLRVMSLFTERQPEWRLRDIAQATGIPTPTAFRIVATLVEEGYLEQLDDGQYRPDVKVLTLGGAALRASDLATLATPRLRRLGEQTGETTNLAVLAGDRILYIVRLRNADLVTANIQVGSTLPAAFTSIGKLLLAFAPAKETAATLDRALALPSSGPNAIADAGSLRLELAEIRERGWALQDEELALGLRSVAAPVRDADGAVIAGINVAVQSSTWPSQRLRDELAPAVLAAADEISGLLGWSGAA</sequence>
<dbReference type="Pfam" id="PF01614">
    <property type="entry name" value="IclR_C"/>
    <property type="match status" value="1"/>
</dbReference>
<evidence type="ECO:0000256" key="4">
    <source>
        <dbReference type="ARBA" id="ARBA00023163"/>
    </source>
</evidence>
<dbReference type="GO" id="GO:0006071">
    <property type="term" value="P:glycerol metabolic process"/>
    <property type="evidence" value="ECO:0007669"/>
    <property type="project" value="UniProtKB-KW"/>
</dbReference>
<evidence type="ECO:0000256" key="3">
    <source>
        <dbReference type="ARBA" id="ARBA00023125"/>
    </source>
</evidence>
<feature type="domain" description="IclR-ED" evidence="8">
    <location>
        <begin position="81"/>
        <end position="266"/>
    </location>
</feature>
<evidence type="ECO:0000256" key="2">
    <source>
        <dbReference type="ARBA" id="ARBA00023015"/>
    </source>
</evidence>
<dbReference type="GO" id="GO:0003677">
    <property type="term" value="F:DNA binding"/>
    <property type="evidence" value="ECO:0007669"/>
    <property type="project" value="UniProtKB-KW"/>
</dbReference>
<dbReference type="Proteomes" id="UP000549113">
    <property type="component" value="Unassembled WGS sequence"/>
</dbReference>
<keyword evidence="10" id="KW-1185">Reference proteome</keyword>
<comment type="caution">
    <text evidence="9">The sequence shown here is derived from an EMBL/GenBank/DDBJ whole genome shotgun (WGS) entry which is preliminary data.</text>
</comment>
<dbReference type="InterPro" id="IPR005471">
    <property type="entry name" value="Tscrpt_reg_IclR_N"/>
</dbReference>
<evidence type="ECO:0000256" key="6">
    <source>
        <dbReference type="ARBA" id="ARBA00070406"/>
    </source>
</evidence>
<dbReference type="FunFam" id="1.10.10.10:FF:000056">
    <property type="entry name" value="IclR family transcriptional regulator"/>
    <property type="match status" value="1"/>
</dbReference>
<dbReference type="Pfam" id="PF09339">
    <property type="entry name" value="HTH_IclR"/>
    <property type="match status" value="1"/>
</dbReference>
<dbReference type="Gene3D" id="1.10.10.10">
    <property type="entry name" value="Winged helix-like DNA-binding domain superfamily/Winged helix DNA-binding domain"/>
    <property type="match status" value="1"/>
</dbReference>
<keyword evidence="4" id="KW-0804">Transcription</keyword>
<dbReference type="AlphaFoldDB" id="A0AA40VP16"/>
<dbReference type="PROSITE" id="PS51078">
    <property type="entry name" value="ICLR_ED"/>
    <property type="match status" value="1"/>
</dbReference>
<dbReference type="SMART" id="SM00346">
    <property type="entry name" value="HTH_ICLR"/>
    <property type="match status" value="1"/>
</dbReference>
<dbReference type="InterPro" id="IPR050707">
    <property type="entry name" value="HTH_MetabolicPath_Reg"/>
</dbReference>
<evidence type="ECO:0000256" key="5">
    <source>
        <dbReference type="ARBA" id="ARBA00058938"/>
    </source>
</evidence>
<dbReference type="InterPro" id="IPR029016">
    <property type="entry name" value="GAF-like_dom_sf"/>
</dbReference>
<keyword evidence="3" id="KW-0238">DNA-binding</keyword>
<dbReference type="InterPro" id="IPR036390">
    <property type="entry name" value="WH_DNA-bd_sf"/>
</dbReference>
<evidence type="ECO:0000259" key="7">
    <source>
        <dbReference type="PROSITE" id="PS51077"/>
    </source>
</evidence>
<reference evidence="9 10" key="1">
    <citation type="submission" date="2020-08" db="EMBL/GenBank/DDBJ databases">
        <title>Sequencing the genomes of 1000 actinobacteria strains.</title>
        <authorList>
            <person name="Klenk H.-P."/>
        </authorList>
    </citation>
    <scope>NUCLEOTIDE SEQUENCE [LARGE SCALE GENOMIC DNA]</scope>
    <source>
        <strain evidence="9 10">DSM 19600</strain>
    </source>
</reference>
<dbReference type="PROSITE" id="PS51077">
    <property type="entry name" value="HTH_ICLR"/>
    <property type="match status" value="1"/>
</dbReference>
<evidence type="ECO:0000256" key="1">
    <source>
        <dbReference type="ARBA" id="ARBA00022798"/>
    </source>
</evidence>
<gene>
    <name evidence="9" type="ORF">BKA10_003201</name>
</gene>
<name>A0AA40VP16_9MICO</name>
<feature type="domain" description="HTH iclR-type" evidence="7">
    <location>
        <begin position="19"/>
        <end position="80"/>
    </location>
</feature>
<evidence type="ECO:0000313" key="10">
    <source>
        <dbReference type="Proteomes" id="UP000549113"/>
    </source>
</evidence>
<keyword evidence="2" id="KW-0805">Transcription regulation</keyword>
<dbReference type="Gene3D" id="3.30.450.40">
    <property type="match status" value="1"/>
</dbReference>
<dbReference type="SUPFAM" id="SSF55781">
    <property type="entry name" value="GAF domain-like"/>
    <property type="match status" value="1"/>
</dbReference>
<dbReference type="InterPro" id="IPR036388">
    <property type="entry name" value="WH-like_DNA-bd_sf"/>
</dbReference>
<dbReference type="PANTHER" id="PTHR30136">
    <property type="entry name" value="HELIX-TURN-HELIX TRANSCRIPTIONAL REGULATOR, ICLR FAMILY"/>
    <property type="match status" value="1"/>
</dbReference>
<proteinExistence type="predicted"/>
<accession>A0AA40VP16</accession>
<dbReference type="PANTHER" id="PTHR30136:SF35">
    <property type="entry name" value="HTH-TYPE TRANSCRIPTIONAL REGULATOR RV1719"/>
    <property type="match status" value="1"/>
</dbReference>
<evidence type="ECO:0000313" key="9">
    <source>
        <dbReference type="EMBL" id="MBB4141407.1"/>
    </source>
</evidence>
<dbReference type="InterPro" id="IPR014757">
    <property type="entry name" value="Tscrpt_reg_IclR_C"/>
</dbReference>
<comment type="function">
    <text evidence="5">May be an activator protein for the gylABX operon.</text>
</comment>
<dbReference type="SUPFAM" id="SSF46785">
    <property type="entry name" value="Winged helix' DNA-binding domain"/>
    <property type="match status" value="1"/>
</dbReference>
<protein>
    <recommendedName>
        <fullName evidence="6">Glycerol operon regulatory protein</fullName>
    </recommendedName>
</protein>
<dbReference type="GO" id="GO:0003700">
    <property type="term" value="F:DNA-binding transcription factor activity"/>
    <property type="evidence" value="ECO:0007669"/>
    <property type="project" value="TreeGrafter"/>
</dbReference>
<organism evidence="9 10">
    <name type="scientific">Microbacterium invictum</name>
    <dbReference type="NCBI Taxonomy" id="515415"/>
    <lineage>
        <taxon>Bacteria</taxon>
        <taxon>Bacillati</taxon>
        <taxon>Actinomycetota</taxon>
        <taxon>Actinomycetes</taxon>
        <taxon>Micrococcales</taxon>
        <taxon>Microbacteriaceae</taxon>
        <taxon>Microbacterium</taxon>
    </lineage>
</organism>
<dbReference type="RefSeq" id="WP_183500888.1">
    <property type="nucleotide sequence ID" value="NZ_BAABCO010000003.1"/>
</dbReference>